<feature type="region of interest" description="Disordered" evidence="8">
    <location>
        <begin position="100"/>
        <end position="141"/>
    </location>
</feature>
<comment type="subcellular location">
    <subcellularLocation>
        <location evidence="1">Membrane</location>
        <topology evidence="1">Multi-pass membrane protein</topology>
    </subcellularLocation>
</comment>
<feature type="transmembrane region" description="Helical" evidence="7">
    <location>
        <begin position="390"/>
        <end position="413"/>
    </location>
</feature>
<keyword evidence="5 7" id="KW-0472">Membrane</keyword>
<accession>A0A7S1FSP2</accession>
<comment type="similarity">
    <text evidence="7">Belongs to the DHHC palmitoyltransferase family.</text>
</comment>
<dbReference type="PANTHER" id="PTHR12246">
    <property type="entry name" value="PALMITOYLTRANSFERASE ZDHHC16"/>
    <property type="match status" value="1"/>
</dbReference>
<feature type="compositionally biased region" description="Polar residues" evidence="8">
    <location>
        <begin position="102"/>
        <end position="130"/>
    </location>
</feature>
<evidence type="ECO:0000259" key="9">
    <source>
        <dbReference type="Pfam" id="PF01529"/>
    </source>
</evidence>
<feature type="transmembrane region" description="Helical" evidence="7">
    <location>
        <begin position="347"/>
        <end position="370"/>
    </location>
</feature>
<keyword evidence="3 7" id="KW-0812">Transmembrane</keyword>
<evidence type="ECO:0000256" key="1">
    <source>
        <dbReference type="ARBA" id="ARBA00004141"/>
    </source>
</evidence>
<evidence type="ECO:0000256" key="4">
    <source>
        <dbReference type="ARBA" id="ARBA00022989"/>
    </source>
</evidence>
<feature type="domain" description="Palmitoyltransferase DHHC" evidence="9">
    <location>
        <begin position="301"/>
        <end position="425"/>
    </location>
</feature>
<keyword evidence="2 7" id="KW-0808">Transferase</keyword>
<evidence type="ECO:0000256" key="6">
    <source>
        <dbReference type="ARBA" id="ARBA00023315"/>
    </source>
</evidence>
<feature type="compositionally biased region" description="Polar residues" evidence="8">
    <location>
        <begin position="8"/>
        <end position="32"/>
    </location>
</feature>
<proteinExistence type="inferred from homology"/>
<dbReference type="GO" id="GO:0019706">
    <property type="term" value="F:protein-cysteine S-palmitoyltransferase activity"/>
    <property type="evidence" value="ECO:0007669"/>
    <property type="project" value="UniProtKB-EC"/>
</dbReference>
<evidence type="ECO:0000256" key="7">
    <source>
        <dbReference type="RuleBase" id="RU079119"/>
    </source>
</evidence>
<evidence type="ECO:0000256" key="5">
    <source>
        <dbReference type="ARBA" id="ARBA00023136"/>
    </source>
</evidence>
<evidence type="ECO:0000256" key="2">
    <source>
        <dbReference type="ARBA" id="ARBA00022679"/>
    </source>
</evidence>
<protein>
    <recommendedName>
        <fullName evidence="7">Palmitoyltransferase</fullName>
        <ecNumber evidence="7">2.3.1.225</ecNumber>
    </recommendedName>
</protein>
<dbReference type="AlphaFoldDB" id="A0A7S1FSP2"/>
<gene>
    <name evidence="10" type="ORF">CHYS00102_LOCUS11821</name>
</gene>
<dbReference type="Pfam" id="PF01529">
    <property type="entry name" value="DHHC"/>
    <property type="match status" value="1"/>
</dbReference>
<dbReference type="PROSITE" id="PS50216">
    <property type="entry name" value="DHHC"/>
    <property type="match status" value="1"/>
</dbReference>
<evidence type="ECO:0000313" key="10">
    <source>
        <dbReference type="EMBL" id="CAD8884624.1"/>
    </source>
</evidence>
<feature type="region of interest" description="Disordered" evidence="8">
    <location>
        <begin position="1"/>
        <end position="32"/>
    </location>
</feature>
<evidence type="ECO:0000256" key="8">
    <source>
        <dbReference type="SAM" id="MobiDB-lite"/>
    </source>
</evidence>
<dbReference type="InterPro" id="IPR039859">
    <property type="entry name" value="PFA4/ZDH16/20/ERF2-like"/>
</dbReference>
<keyword evidence="4 7" id="KW-1133">Transmembrane helix</keyword>
<comment type="catalytic activity">
    <reaction evidence="7">
        <text>L-cysteinyl-[protein] + hexadecanoyl-CoA = S-hexadecanoyl-L-cysteinyl-[protein] + CoA</text>
        <dbReference type="Rhea" id="RHEA:36683"/>
        <dbReference type="Rhea" id="RHEA-COMP:10131"/>
        <dbReference type="Rhea" id="RHEA-COMP:11032"/>
        <dbReference type="ChEBI" id="CHEBI:29950"/>
        <dbReference type="ChEBI" id="CHEBI:57287"/>
        <dbReference type="ChEBI" id="CHEBI:57379"/>
        <dbReference type="ChEBI" id="CHEBI:74151"/>
        <dbReference type="EC" id="2.3.1.225"/>
    </reaction>
</comment>
<feature type="transmembrane region" description="Helical" evidence="7">
    <location>
        <begin position="229"/>
        <end position="248"/>
    </location>
</feature>
<name>A0A7S1FSP2_9STRA</name>
<dbReference type="InterPro" id="IPR001594">
    <property type="entry name" value="Palmitoyltrfase_DHHC"/>
</dbReference>
<keyword evidence="6 7" id="KW-0012">Acyltransferase</keyword>
<reference evidence="10" key="1">
    <citation type="submission" date="2021-01" db="EMBL/GenBank/DDBJ databases">
        <authorList>
            <person name="Corre E."/>
            <person name="Pelletier E."/>
            <person name="Niang G."/>
            <person name="Scheremetjew M."/>
            <person name="Finn R."/>
            <person name="Kale V."/>
            <person name="Holt S."/>
            <person name="Cochrane G."/>
            <person name="Meng A."/>
            <person name="Brown T."/>
            <person name="Cohen L."/>
        </authorList>
    </citation>
    <scope>NUCLEOTIDE SEQUENCE</scope>
    <source>
        <strain evidence="10">308</strain>
    </source>
</reference>
<organism evidence="10">
    <name type="scientific">Corethron hystrix</name>
    <dbReference type="NCBI Taxonomy" id="216773"/>
    <lineage>
        <taxon>Eukaryota</taxon>
        <taxon>Sar</taxon>
        <taxon>Stramenopiles</taxon>
        <taxon>Ochrophyta</taxon>
        <taxon>Bacillariophyta</taxon>
        <taxon>Coscinodiscophyceae</taxon>
        <taxon>Corethrophycidae</taxon>
        <taxon>Corethrales</taxon>
        <taxon>Corethraceae</taxon>
        <taxon>Corethron</taxon>
    </lineage>
</organism>
<dbReference type="EC" id="2.3.1.225" evidence="7"/>
<sequence>MAHDLGLPTSSSSPFNKQQIRPSRSLDSQNSSHISDLPTVFANSAATAIVQKSDFNTPSDTAGAMTAASPFSRRMARYNNNSPATINDTKTQNLVIEKTLPPTGSKNSHRSTMLQQGAGNGQSSQVSTNDGRGVPQQAQGMRGPYNDGYQSHPVGANAYGNGVPISNGTGNADNGVFSLKMCIDCGSYDFNKDPKYYMDNFNDQSWSCSFGTSEENGIWMNTKDQAGTIMAVLVWFLLIYSAVTITFLANTESIPISLSMPYCMLCAFALASHAKTTFTDPGAVPQSAVPIESLRQSGTGHSMCSQCQTFKPPQSHHCRICNRCVSKMDHHCPWMNNCVGAANLKHFILFLIYTWICSAFALCLLGWNYFMCASDDCEFNVILTQLVRVMTVLGVGAFLFTSSMLMNVCYGIMTGIGTIDRLKKKATNTMNQSDEEPIPLIDVFGVQGYYTWPLPVDPIFEDFDRVMGYSTPQRLLREQLRDNPNISREQYSGYSNEPV</sequence>
<dbReference type="EMBL" id="HBFR01016211">
    <property type="protein sequence ID" value="CAD8884624.1"/>
    <property type="molecule type" value="Transcribed_RNA"/>
</dbReference>
<evidence type="ECO:0000256" key="3">
    <source>
        <dbReference type="ARBA" id="ARBA00022692"/>
    </source>
</evidence>
<comment type="domain">
    <text evidence="7">The DHHC domain is required for palmitoyltransferase activity.</text>
</comment>
<dbReference type="GO" id="GO:0016020">
    <property type="term" value="C:membrane"/>
    <property type="evidence" value="ECO:0007669"/>
    <property type="project" value="UniProtKB-SubCell"/>
</dbReference>